<dbReference type="Proteomes" id="UP000290560">
    <property type="component" value="Unassembled WGS sequence"/>
</dbReference>
<dbReference type="AlphaFoldDB" id="A0A445MDY3"/>
<gene>
    <name evidence="2" type="ORF">BHM03_00013392</name>
</gene>
<sequence length="186" mass="20559">MSDAGRAEGTVRIPGAEQPLFCPACLRGLHSVASAAAEYSWRQMPRGGFCSGVSDDEHLNGARKAASIRLMQVPSADCGIRNSDGQPPVKPVSPHLPQMQQTSPDWKMRDPLRTTDSHKQFEANFDQALTQASSGHYGSQLPSEHKTKSHLKQIPREEENQKNISYDDILLPRKLFNITGTIEHET</sequence>
<evidence type="ECO:0000313" key="2">
    <source>
        <dbReference type="EMBL" id="RZR72434.1"/>
    </source>
</evidence>
<name>A0A445MDY3_ENSVE</name>
<feature type="region of interest" description="Disordered" evidence="1">
    <location>
        <begin position="87"/>
        <end position="110"/>
    </location>
</feature>
<feature type="compositionally biased region" description="Polar residues" evidence="1">
    <location>
        <begin position="133"/>
        <end position="142"/>
    </location>
</feature>
<dbReference type="EMBL" id="KV875683">
    <property type="protein sequence ID" value="RZR72434.1"/>
    <property type="molecule type" value="Genomic_DNA"/>
</dbReference>
<protein>
    <submittedName>
        <fullName evidence="2">Uncharacterized protein</fullName>
    </submittedName>
</protein>
<feature type="region of interest" description="Disordered" evidence="1">
    <location>
        <begin position="133"/>
        <end position="160"/>
    </location>
</feature>
<proteinExistence type="predicted"/>
<organism evidence="2">
    <name type="scientific">Ensete ventricosum</name>
    <name type="common">Abyssinian banana</name>
    <name type="synonym">Musa ensete</name>
    <dbReference type="NCBI Taxonomy" id="4639"/>
    <lineage>
        <taxon>Eukaryota</taxon>
        <taxon>Viridiplantae</taxon>
        <taxon>Streptophyta</taxon>
        <taxon>Embryophyta</taxon>
        <taxon>Tracheophyta</taxon>
        <taxon>Spermatophyta</taxon>
        <taxon>Magnoliopsida</taxon>
        <taxon>Liliopsida</taxon>
        <taxon>Zingiberales</taxon>
        <taxon>Musaceae</taxon>
        <taxon>Ensete</taxon>
    </lineage>
</organism>
<accession>A0A445MDY3</accession>
<evidence type="ECO:0000256" key="1">
    <source>
        <dbReference type="SAM" id="MobiDB-lite"/>
    </source>
</evidence>
<reference evidence="2" key="1">
    <citation type="journal article" date="2018" name="Data Brief">
        <title>Genome sequence data from 17 accessions of Ensete ventricosum, a staple food crop for millions in Ethiopia.</title>
        <authorList>
            <person name="Yemataw Z."/>
            <person name="Muzemil S."/>
            <person name="Ambachew D."/>
            <person name="Tripathi L."/>
            <person name="Tesfaye K."/>
            <person name="Chala A."/>
            <person name="Farbos A."/>
            <person name="O'Neill P."/>
            <person name="Moore K."/>
            <person name="Grant M."/>
            <person name="Studholme D.J."/>
        </authorList>
    </citation>
    <scope>NUCLEOTIDE SEQUENCE [LARGE SCALE GENOMIC DNA]</scope>
    <source>
        <tissue evidence="2">Leaf</tissue>
    </source>
</reference>